<accession>A0A1X7HJB8</accession>
<dbReference type="Proteomes" id="UP000192936">
    <property type="component" value="Unassembled WGS sequence"/>
</dbReference>
<gene>
    <name evidence="1" type="ORF">SAMN02982917_6334</name>
</gene>
<dbReference type="OrthoDB" id="8455898at2"/>
<sequence>MVDFTVVNPTKDSFRTGVNINQPFELGIITVGNPTVGSGTLVTFVSNTLIANGQYAAFGNSGNFQINVTPSGANFAVAIEITGSFGGNGRSFTANASQDGNTITLTDINDSNTKVVISQNNGSFLTDGKIDIGPSWVPVTLYIDSDV</sequence>
<dbReference type="RefSeq" id="WP_085091161.1">
    <property type="nucleotide sequence ID" value="NZ_FXAK01000008.1"/>
</dbReference>
<organism evidence="1 2">
    <name type="scientific">Azospirillum oryzae</name>
    <dbReference type="NCBI Taxonomy" id="286727"/>
    <lineage>
        <taxon>Bacteria</taxon>
        <taxon>Pseudomonadati</taxon>
        <taxon>Pseudomonadota</taxon>
        <taxon>Alphaproteobacteria</taxon>
        <taxon>Rhodospirillales</taxon>
        <taxon>Azospirillaceae</taxon>
        <taxon>Azospirillum</taxon>
    </lineage>
</organism>
<protein>
    <submittedName>
        <fullName evidence="1">Uncharacterized protein</fullName>
    </submittedName>
</protein>
<evidence type="ECO:0000313" key="1">
    <source>
        <dbReference type="EMBL" id="SMF87605.1"/>
    </source>
</evidence>
<proteinExistence type="predicted"/>
<dbReference type="STRING" id="286727.SAMN02982917_6334"/>
<reference evidence="1 2" key="1">
    <citation type="submission" date="2017-04" db="EMBL/GenBank/DDBJ databases">
        <authorList>
            <person name="Afonso C.L."/>
            <person name="Miller P.J."/>
            <person name="Scott M.A."/>
            <person name="Spackman E."/>
            <person name="Goraichik I."/>
            <person name="Dimitrov K.M."/>
            <person name="Suarez D.L."/>
            <person name="Swayne D.E."/>
        </authorList>
    </citation>
    <scope>NUCLEOTIDE SEQUENCE [LARGE SCALE GENOMIC DNA]</scope>
    <source>
        <strain evidence="1 2">A2P</strain>
    </source>
</reference>
<dbReference type="EMBL" id="FXAK01000008">
    <property type="protein sequence ID" value="SMF87605.1"/>
    <property type="molecule type" value="Genomic_DNA"/>
</dbReference>
<name>A0A1X7HJB8_9PROT</name>
<evidence type="ECO:0000313" key="2">
    <source>
        <dbReference type="Proteomes" id="UP000192936"/>
    </source>
</evidence>
<dbReference type="AlphaFoldDB" id="A0A1X7HJB8"/>